<proteinExistence type="predicted"/>
<organism evidence="2 3">
    <name type="scientific">Rhodotorula graminis (strain WP1)</name>
    <dbReference type="NCBI Taxonomy" id="578459"/>
    <lineage>
        <taxon>Eukaryota</taxon>
        <taxon>Fungi</taxon>
        <taxon>Dikarya</taxon>
        <taxon>Basidiomycota</taxon>
        <taxon>Pucciniomycotina</taxon>
        <taxon>Microbotryomycetes</taxon>
        <taxon>Sporidiobolales</taxon>
        <taxon>Sporidiobolaceae</taxon>
        <taxon>Rhodotorula</taxon>
    </lineage>
</organism>
<evidence type="ECO:0000313" key="2">
    <source>
        <dbReference type="EMBL" id="KPV76659.1"/>
    </source>
</evidence>
<sequence length="450" mass="48484">MVTVLVLGGLGLDPTRHLISHLLSLPSSSPHRPTFLRLVDKALAIPQADAYTTYVDTDCRTALRTAVDLGTVELVQGNLLAQPTRDKAFALPDQHRPSDSDSAKATHGFDWVFDFSGETDFAAPDIVHIERTLRLALLLGQSAVDHHAGVYVRTLTPFYRVDGGDKHARVGGPGASEVGAVPWGTMASWHHEAARGLASIDRLNLVLMRPALFYGPYTLTGITPRCLIAEVYKFEGEKLDFLWSEHLAQHTVHARDFAAALAHVAAWASKVGRSAALEAYSEPLPSTLASDAQLSSLASLSPAPAAKDAKVRAVVLSACDDGETTQRDIARVIEQGVGGVKSGFHGSIISTFAKMNMHEVAEDVNDKHLEGWSALLQASDPPLASTVPISPSVPVDLLGPNPIAFDNGALKRLTGWKPERRLDAEGVKETVEGFRKEGHWPNAKPRGKKK</sequence>
<keyword evidence="3" id="KW-1185">Reference proteome</keyword>
<dbReference type="Gene3D" id="3.40.50.720">
    <property type="entry name" value="NAD(P)-binding Rossmann-like Domain"/>
    <property type="match status" value="1"/>
</dbReference>
<evidence type="ECO:0008006" key="4">
    <source>
        <dbReference type="Google" id="ProtNLM"/>
    </source>
</evidence>
<dbReference type="EMBL" id="KQ474076">
    <property type="protein sequence ID" value="KPV76659.1"/>
    <property type="molecule type" value="Genomic_DNA"/>
</dbReference>
<feature type="compositionally biased region" description="Basic and acidic residues" evidence="1">
    <location>
        <begin position="422"/>
        <end position="439"/>
    </location>
</feature>
<protein>
    <recommendedName>
        <fullName evidence="4">NAD-dependent epimerase/dehydratase domain-containing protein</fullName>
    </recommendedName>
</protein>
<dbReference type="PANTHER" id="PTHR43245:SF11">
    <property type="entry name" value="LD23561P"/>
    <property type="match status" value="1"/>
</dbReference>
<feature type="region of interest" description="Disordered" evidence="1">
    <location>
        <begin position="422"/>
        <end position="450"/>
    </location>
</feature>
<dbReference type="SUPFAM" id="SSF51735">
    <property type="entry name" value="NAD(P)-binding Rossmann-fold domains"/>
    <property type="match status" value="1"/>
</dbReference>
<dbReference type="OMA" id="PQTAWLN"/>
<dbReference type="Proteomes" id="UP000053890">
    <property type="component" value="Unassembled WGS sequence"/>
</dbReference>
<gene>
    <name evidence="2" type="ORF">RHOBADRAFT_52635</name>
</gene>
<accession>A0A194S7X0</accession>
<dbReference type="InterPro" id="IPR050177">
    <property type="entry name" value="Lipid_A_modif_metabolic_enz"/>
</dbReference>
<evidence type="ECO:0000313" key="3">
    <source>
        <dbReference type="Proteomes" id="UP000053890"/>
    </source>
</evidence>
<dbReference type="RefSeq" id="XP_018272708.1">
    <property type="nucleotide sequence ID" value="XM_018416433.1"/>
</dbReference>
<evidence type="ECO:0000256" key="1">
    <source>
        <dbReference type="SAM" id="MobiDB-lite"/>
    </source>
</evidence>
<dbReference type="PANTHER" id="PTHR43245">
    <property type="entry name" value="BIFUNCTIONAL POLYMYXIN RESISTANCE PROTEIN ARNA"/>
    <property type="match status" value="1"/>
</dbReference>
<dbReference type="GeneID" id="28976881"/>
<dbReference type="OrthoDB" id="16464at2759"/>
<reference evidence="2 3" key="1">
    <citation type="journal article" date="2015" name="Front. Microbiol.">
        <title>Genome sequence of the plant growth promoting endophytic yeast Rhodotorula graminis WP1.</title>
        <authorList>
            <person name="Firrincieli A."/>
            <person name="Otillar R."/>
            <person name="Salamov A."/>
            <person name="Schmutz J."/>
            <person name="Khan Z."/>
            <person name="Redman R.S."/>
            <person name="Fleck N.D."/>
            <person name="Lindquist E."/>
            <person name="Grigoriev I.V."/>
            <person name="Doty S.L."/>
        </authorList>
    </citation>
    <scope>NUCLEOTIDE SEQUENCE [LARGE SCALE GENOMIC DNA]</scope>
    <source>
        <strain evidence="2 3">WP1</strain>
    </source>
</reference>
<name>A0A194S7X0_RHOGW</name>
<dbReference type="STRING" id="578459.A0A194S7X0"/>
<dbReference type="InterPro" id="IPR036291">
    <property type="entry name" value="NAD(P)-bd_dom_sf"/>
</dbReference>
<dbReference type="AlphaFoldDB" id="A0A194S7X0"/>